<feature type="transmembrane region" description="Helical" evidence="1">
    <location>
        <begin position="111"/>
        <end position="133"/>
    </location>
</feature>
<organism evidence="2 3">
    <name type="scientific">Desulfosporosinus lacus DSM 15449</name>
    <dbReference type="NCBI Taxonomy" id="1121420"/>
    <lineage>
        <taxon>Bacteria</taxon>
        <taxon>Bacillati</taxon>
        <taxon>Bacillota</taxon>
        <taxon>Clostridia</taxon>
        <taxon>Eubacteriales</taxon>
        <taxon>Desulfitobacteriaceae</taxon>
        <taxon>Desulfosporosinus</taxon>
    </lineage>
</organism>
<name>A0A1M6GH64_9FIRM</name>
<dbReference type="Proteomes" id="UP000183954">
    <property type="component" value="Unassembled WGS sequence"/>
</dbReference>
<evidence type="ECO:0000313" key="3">
    <source>
        <dbReference type="Proteomes" id="UP000183954"/>
    </source>
</evidence>
<proteinExistence type="predicted"/>
<keyword evidence="1" id="KW-0472">Membrane</keyword>
<dbReference type="PANTHER" id="PTHR40078">
    <property type="entry name" value="INTEGRAL MEMBRANE PROTEIN-RELATED"/>
    <property type="match status" value="1"/>
</dbReference>
<gene>
    <name evidence="2" type="ORF">SAMN02746098_05148</name>
</gene>
<sequence>MKKIINFAEMAYVLGLIILALGVALMEKADLGISMVVAPAYLISLKVSFLTFGMAEYTLQAVLLVFVCLVLRQFKLSYCFSFVTAVIYGVILDGWIWSLRDVVAGTLSVRIPLYLLGMLLCAMGISLLFHTYLSPEVYELFVKEVSKKYHIDINKFKIAYDCTSCAVAIAMSYLFFHSLRGVGIGTVICALVNGIIIGQCSKFFEKYIDFSPKFPLAKYFE</sequence>
<keyword evidence="3" id="KW-1185">Reference proteome</keyword>
<dbReference type="AlphaFoldDB" id="A0A1M6GH64"/>
<dbReference type="InterPro" id="IPR038750">
    <property type="entry name" value="YczE/YyaS-like"/>
</dbReference>
<feature type="transmembrane region" description="Helical" evidence="1">
    <location>
        <begin position="50"/>
        <end position="71"/>
    </location>
</feature>
<dbReference type="OrthoDB" id="2048525at2"/>
<dbReference type="EMBL" id="FQXJ01000037">
    <property type="protein sequence ID" value="SHJ09315.1"/>
    <property type="molecule type" value="Genomic_DNA"/>
</dbReference>
<evidence type="ECO:0000256" key="1">
    <source>
        <dbReference type="SAM" id="Phobius"/>
    </source>
</evidence>
<feature type="transmembrane region" description="Helical" evidence="1">
    <location>
        <begin position="78"/>
        <end position="99"/>
    </location>
</feature>
<dbReference type="RefSeq" id="WP_073033321.1">
    <property type="nucleotide sequence ID" value="NZ_FQXJ01000037.1"/>
</dbReference>
<dbReference type="PANTHER" id="PTHR40078:SF1">
    <property type="entry name" value="INTEGRAL MEMBRANE PROTEIN"/>
    <property type="match status" value="1"/>
</dbReference>
<keyword evidence="1" id="KW-1133">Transmembrane helix</keyword>
<feature type="transmembrane region" description="Helical" evidence="1">
    <location>
        <begin position="158"/>
        <end position="176"/>
    </location>
</feature>
<feature type="transmembrane region" description="Helical" evidence="1">
    <location>
        <begin position="182"/>
        <end position="204"/>
    </location>
</feature>
<evidence type="ECO:0000313" key="2">
    <source>
        <dbReference type="EMBL" id="SHJ09315.1"/>
    </source>
</evidence>
<protein>
    <submittedName>
        <fullName evidence="2">Uncharacterized membrane protein YczE</fullName>
    </submittedName>
</protein>
<dbReference type="Pfam" id="PF19700">
    <property type="entry name" value="DUF6198"/>
    <property type="match status" value="1"/>
</dbReference>
<keyword evidence="1" id="KW-0812">Transmembrane</keyword>
<accession>A0A1M6GH64</accession>
<reference evidence="3" key="1">
    <citation type="submission" date="2016-11" db="EMBL/GenBank/DDBJ databases">
        <authorList>
            <person name="Varghese N."/>
            <person name="Submissions S."/>
        </authorList>
    </citation>
    <scope>NUCLEOTIDE SEQUENCE [LARGE SCALE GENOMIC DNA]</scope>
    <source>
        <strain evidence="3">DSM 15449</strain>
    </source>
</reference>